<dbReference type="GO" id="GO:0016020">
    <property type="term" value="C:membrane"/>
    <property type="evidence" value="ECO:0007669"/>
    <property type="project" value="UniProtKB-SubCell"/>
</dbReference>
<evidence type="ECO:0000256" key="1">
    <source>
        <dbReference type="ARBA" id="ARBA00004167"/>
    </source>
</evidence>
<keyword evidence="4 6" id="KW-1133">Transmembrane helix</keyword>
<organism evidence="7 8">
    <name type="scientific">Eptatretus burgeri</name>
    <name type="common">Inshore hagfish</name>
    <dbReference type="NCBI Taxonomy" id="7764"/>
    <lineage>
        <taxon>Eukaryota</taxon>
        <taxon>Metazoa</taxon>
        <taxon>Chordata</taxon>
        <taxon>Craniata</taxon>
        <taxon>Vertebrata</taxon>
        <taxon>Cyclostomata</taxon>
        <taxon>Myxini</taxon>
        <taxon>Myxiniformes</taxon>
        <taxon>Myxinidae</taxon>
        <taxon>Eptatretinae</taxon>
        <taxon>Eptatretus</taxon>
    </lineage>
</organism>
<evidence type="ECO:0000256" key="2">
    <source>
        <dbReference type="ARBA" id="ARBA00006839"/>
    </source>
</evidence>
<reference evidence="7" key="1">
    <citation type="submission" date="2025-08" db="UniProtKB">
        <authorList>
            <consortium name="Ensembl"/>
        </authorList>
    </citation>
    <scope>IDENTIFICATION</scope>
</reference>
<evidence type="ECO:0000256" key="5">
    <source>
        <dbReference type="ARBA" id="ARBA00023136"/>
    </source>
</evidence>
<dbReference type="GeneTree" id="ENSGT01030000239676"/>
<dbReference type="PANTHER" id="PTHR14409">
    <property type="entry name" value="MANNOSIDASE, BETA A, LYSOSOMAL-LIKE, MANBAL PROTEIN"/>
    <property type="match status" value="1"/>
</dbReference>
<dbReference type="Pfam" id="PF06783">
    <property type="entry name" value="UPF0239"/>
    <property type="match status" value="1"/>
</dbReference>
<dbReference type="Ensembl" id="ENSEBUT00000027124.1">
    <property type="protein sequence ID" value="ENSEBUP00000026548.1"/>
    <property type="gene ID" value="ENSEBUG00000016341.1"/>
</dbReference>
<evidence type="ECO:0008006" key="9">
    <source>
        <dbReference type="Google" id="ProtNLM"/>
    </source>
</evidence>
<dbReference type="InterPro" id="IPR009621">
    <property type="entry name" value="UPF0239"/>
</dbReference>
<evidence type="ECO:0000256" key="6">
    <source>
        <dbReference type="SAM" id="Phobius"/>
    </source>
</evidence>
<evidence type="ECO:0000256" key="3">
    <source>
        <dbReference type="ARBA" id="ARBA00022692"/>
    </source>
</evidence>
<accession>A0A8C4R896</accession>
<comment type="subcellular location">
    <subcellularLocation>
        <location evidence="1">Membrane</location>
        <topology evidence="1">Single-pass membrane protein</topology>
    </subcellularLocation>
</comment>
<protein>
    <recommendedName>
        <fullName evidence="9">Protein MANBAL</fullName>
    </recommendedName>
</protein>
<proteinExistence type="inferred from homology"/>
<dbReference type="AlphaFoldDB" id="A0A8C4R896"/>
<dbReference type="PANTHER" id="PTHR14409:SF0">
    <property type="entry name" value="PROTEIN MANBAL"/>
    <property type="match status" value="1"/>
</dbReference>
<evidence type="ECO:0000313" key="7">
    <source>
        <dbReference type="Ensembl" id="ENSEBUP00000026548.1"/>
    </source>
</evidence>
<keyword evidence="8" id="KW-1185">Reference proteome</keyword>
<dbReference type="Proteomes" id="UP000694388">
    <property type="component" value="Unplaced"/>
</dbReference>
<name>A0A8C4R896_EPTBU</name>
<evidence type="ECO:0000256" key="4">
    <source>
        <dbReference type="ARBA" id="ARBA00022989"/>
    </source>
</evidence>
<keyword evidence="3 6" id="KW-0812">Transmembrane</keyword>
<reference evidence="7" key="2">
    <citation type="submission" date="2025-09" db="UniProtKB">
        <authorList>
            <consortium name="Ensembl"/>
        </authorList>
    </citation>
    <scope>IDENTIFICATION</scope>
</reference>
<keyword evidence="5 6" id="KW-0472">Membrane</keyword>
<comment type="similarity">
    <text evidence="2">Belongs to the UPF0239 family.</text>
</comment>
<feature type="transmembrane region" description="Helical" evidence="6">
    <location>
        <begin position="20"/>
        <end position="43"/>
    </location>
</feature>
<evidence type="ECO:0000313" key="8">
    <source>
        <dbReference type="Proteomes" id="UP000694388"/>
    </source>
</evidence>
<sequence>MDPLLDLTPPEVPETTLVEQLLHYGLLLGAAFQLVCILSLLVLPANSTEPVLFVHGIKKNP</sequence>